<dbReference type="PANTHER" id="PTHR35561">
    <property type="entry name" value="RNA 2',3'-CYCLIC PHOSPHODIESTERASE"/>
    <property type="match status" value="1"/>
</dbReference>
<evidence type="ECO:0000259" key="3">
    <source>
        <dbReference type="Pfam" id="PF02834"/>
    </source>
</evidence>
<dbReference type="Gene3D" id="3.90.1140.10">
    <property type="entry name" value="Cyclic phosphodiesterase"/>
    <property type="match status" value="1"/>
</dbReference>
<gene>
    <name evidence="4" type="ORF">BVH74_02010</name>
</gene>
<evidence type="ECO:0000313" key="4">
    <source>
        <dbReference type="EMBL" id="AQZ93607.1"/>
    </source>
</evidence>
<dbReference type="HAMAP" id="MF_01940">
    <property type="entry name" value="RNA_CPDase"/>
    <property type="match status" value="1"/>
</dbReference>
<feature type="active site" description="Proton donor" evidence="2">
    <location>
        <position position="37"/>
    </location>
</feature>
<dbReference type="EC" id="3.1.4.58" evidence="2"/>
<dbReference type="RefSeq" id="WP_080048465.1">
    <property type="nucleotide sequence ID" value="NZ_CP020100.1"/>
</dbReference>
<dbReference type="InterPro" id="IPR009097">
    <property type="entry name" value="Cyclic_Pdiesterase"/>
</dbReference>
<comment type="function">
    <text evidence="2">Hydrolyzes RNA 2',3'-cyclic phosphodiester to an RNA 2'-phosphomonoester.</text>
</comment>
<dbReference type="InterPro" id="IPR004175">
    <property type="entry name" value="RNA_CPDase"/>
</dbReference>
<dbReference type="GO" id="GO:0004113">
    <property type="term" value="F:2',3'-cyclic-nucleotide 3'-phosphodiesterase activity"/>
    <property type="evidence" value="ECO:0007669"/>
    <property type="project" value="InterPro"/>
</dbReference>
<feature type="active site" description="Proton acceptor" evidence="2">
    <location>
        <position position="121"/>
    </location>
</feature>
<dbReference type="InterPro" id="IPR014051">
    <property type="entry name" value="Phosphoesterase_HXTX"/>
</dbReference>
<dbReference type="AlphaFoldDB" id="A0A1V0B0Y2"/>
<dbReference type="GO" id="GO:0008664">
    <property type="term" value="F:RNA 2',3'-cyclic 3'-phosphodiesterase activity"/>
    <property type="evidence" value="ECO:0007669"/>
    <property type="project" value="UniProtKB-EC"/>
</dbReference>
<comment type="similarity">
    <text evidence="2">Belongs to the 2H phosphoesterase superfamily. ThpR family.</text>
</comment>
<dbReference type="STRING" id="1931241.BVH74_02010"/>
<dbReference type="KEGG" id="ppha:BVH74_02010"/>
<keyword evidence="5" id="KW-1185">Reference proteome</keyword>
<dbReference type="SUPFAM" id="SSF55144">
    <property type="entry name" value="LigT-like"/>
    <property type="match status" value="1"/>
</dbReference>
<keyword evidence="1 2" id="KW-0378">Hydrolase</keyword>
<proteinExistence type="inferred from homology"/>
<dbReference type="Proteomes" id="UP000243488">
    <property type="component" value="Chromosome"/>
</dbReference>
<comment type="catalytic activity">
    <reaction evidence="2">
        <text>a 3'-end 2',3'-cyclophospho-ribonucleotide-RNA + H2O = a 3'-end 2'-phospho-ribonucleotide-RNA + H(+)</text>
        <dbReference type="Rhea" id="RHEA:11828"/>
        <dbReference type="Rhea" id="RHEA-COMP:10464"/>
        <dbReference type="Rhea" id="RHEA-COMP:17353"/>
        <dbReference type="ChEBI" id="CHEBI:15377"/>
        <dbReference type="ChEBI" id="CHEBI:15378"/>
        <dbReference type="ChEBI" id="CHEBI:83064"/>
        <dbReference type="ChEBI" id="CHEBI:173113"/>
        <dbReference type="EC" id="3.1.4.58"/>
    </reaction>
</comment>
<evidence type="ECO:0000313" key="5">
    <source>
        <dbReference type="Proteomes" id="UP000243488"/>
    </source>
</evidence>
<organism evidence="4 5">
    <name type="scientific">Halopseudomonas phragmitis</name>
    <dbReference type="NCBI Taxonomy" id="1931241"/>
    <lineage>
        <taxon>Bacteria</taxon>
        <taxon>Pseudomonadati</taxon>
        <taxon>Pseudomonadota</taxon>
        <taxon>Gammaproteobacteria</taxon>
        <taxon>Pseudomonadales</taxon>
        <taxon>Pseudomonadaceae</taxon>
        <taxon>Halopseudomonas</taxon>
    </lineage>
</organism>
<name>A0A1V0B0Y2_9GAMM</name>
<dbReference type="PANTHER" id="PTHR35561:SF1">
    <property type="entry name" value="RNA 2',3'-CYCLIC PHOSPHODIESTERASE"/>
    <property type="match status" value="1"/>
</dbReference>
<evidence type="ECO:0000256" key="1">
    <source>
        <dbReference type="ARBA" id="ARBA00022801"/>
    </source>
</evidence>
<dbReference type="EMBL" id="CP020100">
    <property type="protein sequence ID" value="AQZ93607.1"/>
    <property type="molecule type" value="Genomic_DNA"/>
</dbReference>
<dbReference type="GO" id="GO:0016874">
    <property type="term" value="F:ligase activity"/>
    <property type="evidence" value="ECO:0007669"/>
    <property type="project" value="UniProtKB-KW"/>
</dbReference>
<keyword evidence="4" id="KW-0436">Ligase</keyword>
<sequence>MPRLFIALELPEPVKQALLQLAEPMPGARWQSAEQLHLTLRFVGEVAAGQVEQVIAALTSLRFRDFTLTVKGMGWFGPPRRPLALWAGVSPQAPLRRLKQQLDHLLAEAGIGPDRQGYKPHITLARLHGPQPGPEDYVQRHKDLRGPCFRVEHVSLFLSDLSEQGASYRVLGRYPCVEE</sequence>
<dbReference type="NCBIfam" id="TIGR02258">
    <property type="entry name" value="2_5_ligase"/>
    <property type="match status" value="1"/>
</dbReference>
<feature type="short sequence motif" description="HXTX 2" evidence="2">
    <location>
        <begin position="121"/>
        <end position="124"/>
    </location>
</feature>
<accession>A0A1V0B0Y2</accession>
<dbReference type="Pfam" id="PF02834">
    <property type="entry name" value="LigT_PEase"/>
    <property type="match status" value="2"/>
</dbReference>
<protein>
    <recommendedName>
        <fullName evidence="2">RNA 2',3'-cyclic phosphodiesterase</fullName>
        <shortName evidence="2">RNA 2',3'-CPDase</shortName>
        <ecNumber evidence="2">3.1.4.58</ecNumber>
    </recommendedName>
</protein>
<reference evidence="4 5" key="1">
    <citation type="submission" date="2017-03" db="EMBL/GenBank/DDBJ databases">
        <title>Complete genome sequence of the novel DNRA strain Pseudomonas sp. S-6-2 isolated from Chinese polluted river sediment. Journal of Biotechnology.</title>
        <authorList>
            <person name="Li J."/>
            <person name="Xiang F."/>
            <person name="Wang L."/>
            <person name="Xi L."/>
            <person name="Liu J."/>
        </authorList>
    </citation>
    <scope>NUCLEOTIDE SEQUENCE [LARGE SCALE GENOMIC DNA]</scope>
    <source>
        <strain evidence="4 5">S-6-2</strain>
    </source>
</reference>
<evidence type="ECO:0000256" key="2">
    <source>
        <dbReference type="HAMAP-Rule" id="MF_01940"/>
    </source>
</evidence>
<feature type="short sequence motif" description="HXTX 1" evidence="2">
    <location>
        <begin position="37"/>
        <end position="40"/>
    </location>
</feature>
<feature type="domain" description="Phosphoesterase HXTX" evidence="3">
    <location>
        <begin position="92"/>
        <end position="165"/>
    </location>
</feature>
<feature type="domain" description="Phosphoesterase HXTX" evidence="3">
    <location>
        <begin position="8"/>
        <end position="86"/>
    </location>
</feature>